<evidence type="ECO:0000313" key="2">
    <source>
        <dbReference type="EMBL" id="CUS81180.1"/>
    </source>
</evidence>
<name>A0A0P1LZW5_9BACT</name>
<dbReference type="EMBL" id="FAOP01000002">
    <property type="protein sequence ID" value="CUU01491.1"/>
    <property type="molecule type" value="Genomic_DNA"/>
</dbReference>
<protein>
    <submittedName>
        <fullName evidence="3">Por secretion system C-terminal sorting domain-containing protein</fullName>
    </submittedName>
</protein>
<dbReference type="AlphaFoldDB" id="A0A0P1LZW5"/>
<accession>A0A0P1LK41</accession>
<accession>A0A0P1NWV3</accession>
<dbReference type="Proteomes" id="UP000182200">
    <property type="component" value="Unassembled WGS sequence"/>
</dbReference>
<evidence type="ECO:0000313" key="4">
    <source>
        <dbReference type="Proteomes" id="UP000182011"/>
    </source>
</evidence>
<accession>A0A0P1LNA1</accession>
<accession>A0A0P1LBK8</accession>
<keyword evidence="5" id="KW-1185">Reference proteome</keyword>
<dbReference type="Proteomes" id="UP000182011">
    <property type="component" value="Unassembled WGS sequence"/>
</dbReference>
<accession>A0A0P1MRC1</accession>
<reference evidence="3 4" key="2">
    <citation type="submission" date="2015-11" db="EMBL/GenBank/DDBJ databases">
        <authorList>
            <person name="Zhang Y."/>
            <person name="Guo Z."/>
        </authorList>
    </citation>
    <scope>NUCLEOTIDE SEQUENCE [LARGE SCALE GENOMIC DNA]</scope>
    <source>
        <strain evidence="3">JGI-4</strain>
    </source>
</reference>
<organism evidence="3 4">
    <name type="scientific">Candidatus Kryptonium thompsonii</name>
    <dbReference type="NCBI Taxonomy" id="1633631"/>
    <lineage>
        <taxon>Bacteria</taxon>
        <taxon>Pseudomonadati</taxon>
        <taxon>Candidatus Kryptoniota</taxon>
        <taxon>Candidatus Kryptonium</taxon>
    </lineage>
</organism>
<dbReference type="Gene3D" id="2.60.40.4070">
    <property type="match status" value="1"/>
</dbReference>
<dbReference type="Pfam" id="PF13860">
    <property type="entry name" value="FlgD_ig"/>
    <property type="match status" value="1"/>
</dbReference>
<evidence type="ECO:0000313" key="3">
    <source>
        <dbReference type="EMBL" id="CUU01491.1"/>
    </source>
</evidence>
<gene>
    <name evidence="3" type="ORF">JGI4_00292</name>
    <name evidence="2" type="ORF">JGI8_00483</name>
</gene>
<dbReference type="InterPro" id="IPR025965">
    <property type="entry name" value="FlgD/Vpr_Ig-like"/>
</dbReference>
<accession>A0A0P1MA33</accession>
<reference evidence="2 5" key="1">
    <citation type="submission" date="2015-11" db="EMBL/GenBank/DDBJ databases">
        <authorList>
            <person name="Varghese N."/>
        </authorList>
    </citation>
    <scope>NUCLEOTIDE SEQUENCE [LARGE SCALE GENOMIC DNA]</scope>
    <source>
        <strain evidence="2 5">JGI-8</strain>
    </source>
</reference>
<feature type="domain" description="FlgD/Vpr Ig-like" evidence="1">
    <location>
        <begin position="495"/>
        <end position="551"/>
    </location>
</feature>
<accession>A0A0S4MSZ6</accession>
<accession>A0A0P1MJA8</accession>
<accession>A0A0P1LZW5</accession>
<dbReference type="RefSeq" id="WP_047134704.1">
    <property type="nucleotide sequence ID" value="NZ_CZVI01000004.1"/>
</dbReference>
<accession>A0A0P1MZS4</accession>
<dbReference type="STRING" id="1633631.GCA_001442925_00294"/>
<dbReference type="OrthoDB" id="9785233at2"/>
<dbReference type="EMBL" id="CZVI01000004">
    <property type="protein sequence ID" value="CUS81180.1"/>
    <property type="molecule type" value="Genomic_DNA"/>
</dbReference>
<proteinExistence type="predicted"/>
<evidence type="ECO:0000313" key="5">
    <source>
        <dbReference type="Proteomes" id="UP000182200"/>
    </source>
</evidence>
<sequence length="569" mass="61937">MRKLILTAFLIFIFAGLSFSQVRIGWHQSSIEIDAGVTDQKVFVVLENKYAPNTYGVWSFQVNIMYPAAMNIDTAGVTLYPNSLSSNFSISKNKRSANASDPDTISVLVSGRTKSRMFQPGYNSSVLAVTLPSLSNGSYSLTLISASAVIRKYPGGGGTPSTVTPTLNPATINITATTFTPPTSSPTFTPAGYSKDRKYGDINWDNSVNVADVTGLADVVVGNYGNVIVNDPQSSYQFRDANSDGTQDRYFYESTNGESPLQYDNQNPDNADRTAADVNGGDGTLDLMDLATLEDAVVSGVWPSYAISAIAGSPVFKVNDKGFGSGAVLAKFDEGGKKVNANGILKFEVFNPGTKTSKVRVKLENNEALLRGLQIELTSSVLPGKIDVWKMPDANGLSVDWKRNEFNKIVILVYADGGKYIKTGESVLLTIVVPNVTVEQFLSAEPKVIASVANLGADLLYDVSQFSDVVPLDYMLYQNYPNPFNPGTEIRFDIPEYSSVKIIVWNVLGQKVRTLVEANLDPGRKSVKWDGRDEQGNPVGSGVYFYTMYARSLEDGREFTMTRKAILMK</sequence>
<evidence type="ECO:0000259" key="1">
    <source>
        <dbReference type="Pfam" id="PF13860"/>
    </source>
</evidence>